<comment type="catalytic activity">
    <reaction evidence="1">
        <text>Hydrolysis of (1-&gt;3)-beta-D-glucosidic linkages in (1-&gt;3)-beta-D-glucans.</text>
        <dbReference type="EC" id="3.2.1.39"/>
    </reaction>
</comment>
<keyword evidence="4 12" id="KW-0378">Hydrolase</keyword>
<proteinExistence type="inferred from homology"/>
<accession>A0A0D7AHX5</accession>
<name>A0A0D7AHX5_9AGAR</name>
<dbReference type="Gene3D" id="2.80.10.50">
    <property type="match status" value="1"/>
</dbReference>
<keyword evidence="5" id="KW-0119">Carbohydrate metabolism</keyword>
<dbReference type="OrthoDB" id="4473401at2759"/>
<dbReference type="EC" id="3.2.1.39" evidence="3"/>
<dbReference type="GO" id="GO:0052861">
    <property type="term" value="F:endo-1,3(4)-beta-glucanase activity"/>
    <property type="evidence" value="ECO:0007669"/>
    <property type="project" value="InterPro"/>
</dbReference>
<keyword evidence="9" id="KW-0732">Signal</keyword>
<evidence type="ECO:0000259" key="11">
    <source>
        <dbReference type="Pfam" id="PF17652"/>
    </source>
</evidence>
<dbReference type="InterPro" id="IPR005200">
    <property type="entry name" value="Endo-beta-glucanase"/>
</dbReference>
<dbReference type="Pfam" id="PF03639">
    <property type="entry name" value="Glyco_hydro_81"/>
    <property type="match status" value="1"/>
</dbReference>
<evidence type="ECO:0000256" key="6">
    <source>
        <dbReference type="ARBA" id="ARBA00023295"/>
    </source>
</evidence>
<evidence type="ECO:0000256" key="9">
    <source>
        <dbReference type="SAM" id="SignalP"/>
    </source>
</evidence>
<feature type="domain" description="Glycosyl hydrolase family 81 C-terminal" evidence="11">
    <location>
        <begin position="349"/>
        <end position="672"/>
    </location>
</feature>
<sequence>MFSSRCWGALLAFGASALAETFGPIATDAPVPPGGSEVCAATPNTFFANFTPPFPTNGWWAGYGAGDGDEVCAGPFPYETSLTATAIQYGISTDRNFDGVSIHEPTQTDWTVGFTEHSGNSSDHKAFSWDTQTVTLQYFTGSSTLTSYMVPGSPYLTFQFSNATPVFTSGQGLITSFANTTLGSGDSLNATASEFLVDNDIGTYIIYSLSGDITLTATGSGTVTASEPFTGVLRTVKLNETSHQPLLDAHASTYPTAATTDYAFSGDTAILSFTWDVVGNASDLLMLTWPHHRLTMLSPDFPDPSSLNYITTKGYMYPALGNEWNMLYNLSTITWNAPRPIDSSCTSSISAGVEYEIANLPAVSAPADFYYFGVNAGMVSRLALIADDVGRTDLVATVVDYLEDLYVYWFNSSSAILAAYETGWGGIINNQGYDNVNVDFGNGYYNDHHFHYGYYLAGAAVIAKYDTDWMNEHLDYFNYFLRDIVNPSTEDPYFPIARCRDWFAGHSWASGIANGAGSRDQESSGEAINGYYGSLLWANITGNSDIVDYARLLLATEQHGAQVYWHLYPEANGSARDQPYPEQDVRDLVTMGNVEDWQSGAWLFWGDEQIEIAAIQMLPVTPVNEYLYDVAWVENVWSYALDEILDPSYDDEWKCVIYCAYSQANLSEAATMSSSLTTWGTGNSYSNQMYFLATREGASGVCSSLPANPLGNYVFQSTSTDLYISNASLPNLYAIESDVSAAAVFNLSFAPNMGTIYALENDQYVTADDTGTYALSAARSVASTWELYMIRQQEGAESGVYTILANANSAYLIVESDGAVVNNATNVTSAEGFRLISV</sequence>
<dbReference type="PANTHER" id="PTHR31983:SF0">
    <property type="entry name" value="GLUCAN ENDO-1,3-BETA-D-GLUCOSIDASE 2"/>
    <property type="match status" value="1"/>
</dbReference>
<comment type="similarity">
    <text evidence="2">Belongs to the glycosyl hydrolase 81 family.</text>
</comment>
<keyword evidence="7" id="KW-0961">Cell wall biogenesis/degradation</keyword>
<dbReference type="Gene3D" id="2.70.98.30">
    <property type="entry name" value="Golgi alpha-mannosidase II, domain 4"/>
    <property type="match status" value="1"/>
</dbReference>
<evidence type="ECO:0000256" key="7">
    <source>
        <dbReference type="ARBA" id="ARBA00023316"/>
    </source>
</evidence>
<keyword evidence="6" id="KW-0326">Glycosidase</keyword>
<gene>
    <name evidence="12" type="ORF">FISHEDRAFT_36946</name>
</gene>
<dbReference type="Proteomes" id="UP000054144">
    <property type="component" value="Unassembled WGS sequence"/>
</dbReference>
<dbReference type="EMBL" id="KN881650">
    <property type="protein sequence ID" value="KIY51480.1"/>
    <property type="molecule type" value="Genomic_DNA"/>
</dbReference>
<organism evidence="12 13">
    <name type="scientific">Fistulina hepatica ATCC 64428</name>
    <dbReference type="NCBI Taxonomy" id="1128425"/>
    <lineage>
        <taxon>Eukaryota</taxon>
        <taxon>Fungi</taxon>
        <taxon>Dikarya</taxon>
        <taxon>Basidiomycota</taxon>
        <taxon>Agaricomycotina</taxon>
        <taxon>Agaricomycetes</taxon>
        <taxon>Agaricomycetidae</taxon>
        <taxon>Agaricales</taxon>
        <taxon>Fistulinaceae</taxon>
        <taxon>Fistulina</taxon>
    </lineage>
</organism>
<dbReference type="GO" id="GO:0042973">
    <property type="term" value="F:glucan endo-1,3-beta-D-glucosidase activity"/>
    <property type="evidence" value="ECO:0007669"/>
    <property type="project" value="UniProtKB-EC"/>
</dbReference>
<evidence type="ECO:0000256" key="8">
    <source>
        <dbReference type="ARBA" id="ARBA00023326"/>
    </source>
</evidence>
<evidence type="ECO:0000313" key="12">
    <source>
        <dbReference type="EMBL" id="KIY51480.1"/>
    </source>
</evidence>
<dbReference type="PANTHER" id="PTHR31983">
    <property type="entry name" value="ENDO-1,3(4)-BETA-GLUCANASE 1"/>
    <property type="match status" value="1"/>
</dbReference>
<dbReference type="Pfam" id="PF17652">
    <property type="entry name" value="Glyco_hydro81C"/>
    <property type="match status" value="1"/>
</dbReference>
<keyword evidence="8" id="KW-0624">Polysaccharide degradation</keyword>
<dbReference type="InterPro" id="IPR040720">
    <property type="entry name" value="GH81_C"/>
</dbReference>
<dbReference type="InterPro" id="IPR040451">
    <property type="entry name" value="GH81_N"/>
</dbReference>
<evidence type="ECO:0000259" key="10">
    <source>
        <dbReference type="Pfam" id="PF03639"/>
    </source>
</evidence>
<dbReference type="AlphaFoldDB" id="A0A0D7AHX5"/>
<feature type="chain" id="PRO_5002316438" description="glucan endo-1,3-beta-D-glucosidase" evidence="9">
    <location>
        <begin position="20"/>
        <end position="838"/>
    </location>
</feature>
<evidence type="ECO:0000256" key="5">
    <source>
        <dbReference type="ARBA" id="ARBA00023277"/>
    </source>
</evidence>
<dbReference type="GO" id="GO:0071555">
    <property type="term" value="P:cell wall organization"/>
    <property type="evidence" value="ECO:0007669"/>
    <property type="project" value="UniProtKB-KW"/>
</dbReference>
<evidence type="ECO:0000313" key="13">
    <source>
        <dbReference type="Proteomes" id="UP000054144"/>
    </source>
</evidence>
<dbReference type="GO" id="GO:0000272">
    <property type="term" value="P:polysaccharide catabolic process"/>
    <property type="evidence" value="ECO:0007669"/>
    <property type="project" value="UniProtKB-KW"/>
</dbReference>
<keyword evidence="13" id="KW-1185">Reference proteome</keyword>
<feature type="signal peptide" evidence="9">
    <location>
        <begin position="1"/>
        <end position="19"/>
    </location>
</feature>
<feature type="domain" description="Glycosyl hydrolase family 81 N-terminal" evidence="10">
    <location>
        <begin position="50"/>
        <end position="332"/>
    </location>
</feature>
<dbReference type="CDD" id="cd00257">
    <property type="entry name" value="beta-trefoil_FSCN-like"/>
    <property type="match status" value="1"/>
</dbReference>
<evidence type="ECO:0000256" key="3">
    <source>
        <dbReference type="ARBA" id="ARBA00012780"/>
    </source>
</evidence>
<evidence type="ECO:0000256" key="1">
    <source>
        <dbReference type="ARBA" id="ARBA00000382"/>
    </source>
</evidence>
<protein>
    <recommendedName>
        <fullName evidence="3">glucan endo-1,3-beta-D-glucosidase</fullName>
        <ecNumber evidence="3">3.2.1.39</ecNumber>
    </recommendedName>
</protein>
<evidence type="ECO:0000256" key="2">
    <source>
        <dbReference type="ARBA" id="ARBA00010730"/>
    </source>
</evidence>
<dbReference type="PROSITE" id="PS52008">
    <property type="entry name" value="GH81"/>
    <property type="match status" value="1"/>
</dbReference>
<evidence type="ECO:0000256" key="4">
    <source>
        <dbReference type="ARBA" id="ARBA00022801"/>
    </source>
</evidence>
<reference evidence="12 13" key="1">
    <citation type="journal article" date="2015" name="Fungal Genet. Biol.">
        <title>Evolution of novel wood decay mechanisms in Agaricales revealed by the genome sequences of Fistulina hepatica and Cylindrobasidium torrendii.</title>
        <authorList>
            <person name="Floudas D."/>
            <person name="Held B.W."/>
            <person name="Riley R."/>
            <person name="Nagy L.G."/>
            <person name="Koehler G."/>
            <person name="Ransdell A.S."/>
            <person name="Younus H."/>
            <person name="Chow J."/>
            <person name="Chiniquy J."/>
            <person name="Lipzen A."/>
            <person name="Tritt A."/>
            <person name="Sun H."/>
            <person name="Haridas S."/>
            <person name="LaButti K."/>
            <person name="Ohm R.A."/>
            <person name="Kues U."/>
            <person name="Blanchette R.A."/>
            <person name="Grigoriev I.V."/>
            <person name="Minto R.E."/>
            <person name="Hibbett D.S."/>
        </authorList>
    </citation>
    <scope>NUCLEOTIDE SEQUENCE [LARGE SCALE GENOMIC DNA]</scope>
    <source>
        <strain evidence="12 13">ATCC 64428</strain>
    </source>
</reference>